<proteinExistence type="inferred from homology"/>
<dbReference type="UniPathway" id="UPA00074">
    <property type="reaction ID" value="UER00126"/>
</dbReference>
<dbReference type="HAMAP" id="MF_01930">
    <property type="entry name" value="PurN"/>
    <property type="match status" value="1"/>
</dbReference>
<evidence type="ECO:0000313" key="7">
    <source>
        <dbReference type="Proteomes" id="UP000655420"/>
    </source>
</evidence>
<comment type="catalytic activity">
    <reaction evidence="4">
        <text>N(1)-(5-phospho-beta-D-ribosyl)glycinamide + (6R)-10-formyltetrahydrofolate = N(2)-formyl-N(1)-(5-phospho-beta-D-ribosyl)glycinamide + (6S)-5,6,7,8-tetrahydrofolate + H(+)</text>
        <dbReference type="Rhea" id="RHEA:15053"/>
        <dbReference type="ChEBI" id="CHEBI:15378"/>
        <dbReference type="ChEBI" id="CHEBI:57453"/>
        <dbReference type="ChEBI" id="CHEBI:143788"/>
        <dbReference type="ChEBI" id="CHEBI:147286"/>
        <dbReference type="ChEBI" id="CHEBI:195366"/>
        <dbReference type="EC" id="2.1.2.2"/>
    </reaction>
</comment>
<evidence type="ECO:0000259" key="5">
    <source>
        <dbReference type="Pfam" id="PF00551"/>
    </source>
</evidence>
<comment type="function">
    <text evidence="4">Catalyzes the transfer of a formyl group from 10-formyltetrahydrofolate to 5-phospho-ribosyl-glycinamide (GAR), producing 5-phospho-ribosyl-N-formylglycinamide (FGAR) and tetrahydrofolate.</text>
</comment>
<evidence type="ECO:0000256" key="3">
    <source>
        <dbReference type="ARBA" id="ARBA00022755"/>
    </source>
</evidence>
<feature type="site" description="Raises pKa of active site His" evidence="4">
    <location>
        <position position="146"/>
    </location>
</feature>
<evidence type="ECO:0000256" key="4">
    <source>
        <dbReference type="HAMAP-Rule" id="MF_01930"/>
    </source>
</evidence>
<organism evidence="6 7">
    <name type="scientific">Thermohalobaculum xanthum</name>
    <dbReference type="NCBI Taxonomy" id="2753746"/>
    <lineage>
        <taxon>Bacteria</taxon>
        <taxon>Pseudomonadati</taxon>
        <taxon>Pseudomonadota</taxon>
        <taxon>Alphaproteobacteria</taxon>
        <taxon>Rhodobacterales</taxon>
        <taxon>Paracoccaceae</taxon>
        <taxon>Thermohalobaculum</taxon>
    </lineage>
</organism>
<comment type="caution">
    <text evidence="4">Lacks conserved residue(s) required for the propagation of feature annotation.</text>
</comment>
<dbReference type="CDD" id="cd08645">
    <property type="entry name" value="FMT_core_GART"/>
    <property type="match status" value="1"/>
</dbReference>
<sequence>MPRVGILISGSGSNMVALLEAMRDGRVAGTPAIVVSNNPDAAGLAKAHALGVATAAIDHRPFKGDRAAFDAEVDRALREAGTDVVACAGFMRIMTDDMIGRWTGRMVNIHPSVLPLFKGLHTHQRALDEGMAVHGCTVHEVTPELDTGTILGQAVVPVRPGDTAGTLAARVLRQEHRLYPRCLDAFLRDPEAARREKIAILADEE</sequence>
<dbReference type="SUPFAM" id="SSF53328">
    <property type="entry name" value="Formyltransferase"/>
    <property type="match status" value="1"/>
</dbReference>
<keyword evidence="7" id="KW-1185">Reference proteome</keyword>
<dbReference type="GO" id="GO:0005829">
    <property type="term" value="C:cytosol"/>
    <property type="evidence" value="ECO:0007669"/>
    <property type="project" value="TreeGrafter"/>
</dbReference>
<comment type="caution">
    <text evidence="6">The sequence shown here is derived from an EMBL/GenBank/DDBJ whole genome shotgun (WGS) entry which is preliminary data.</text>
</comment>
<evidence type="ECO:0000256" key="2">
    <source>
        <dbReference type="ARBA" id="ARBA00022679"/>
    </source>
</evidence>
<dbReference type="EC" id="2.1.2.2" evidence="4"/>
<gene>
    <name evidence="4" type="primary">purN</name>
    <name evidence="6" type="ORF">H0I76_10915</name>
</gene>
<dbReference type="Pfam" id="PF00551">
    <property type="entry name" value="Formyl_trans_N"/>
    <property type="match status" value="1"/>
</dbReference>
<dbReference type="PANTHER" id="PTHR43369:SF2">
    <property type="entry name" value="PHOSPHORIBOSYLGLYCINAMIDE FORMYLTRANSFERASE"/>
    <property type="match status" value="1"/>
</dbReference>
<dbReference type="NCBIfam" id="TIGR00639">
    <property type="entry name" value="PurN"/>
    <property type="match status" value="1"/>
</dbReference>
<dbReference type="InterPro" id="IPR004607">
    <property type="entry name" value="GART"/>
</dbReference>
<feature type="domain" description="Formyl transferase N-terminal" evidence="5">
    <location>
        <begin position="3"/>
        <end position="182"/>
    </location>
</feature>
<feature type="binding site" evidence="4">
    <location>
        <begin position="12"/>
        <end position="14"/>
    </location>
    <ligand>
        <name>N(1)-(5-phospho-beta-D-ribosyl)glycinamide</name>
        <dbReference type="ChEBI" id="CHEBI:143788"/>
    </ligand>
</feature>
<evidence type="ECO:0000313" key="6">
    <source>
        <dbReference type="EMBL" id="MBK0399704.1"/>
    </source>
</evidence>
<feature type="binding site" evidence="4">
    <location>
        <position position="66"/>
    </location>
    <ligand>
        <name>(6R)-10-formyltetrahydrofolate</name>
        <dbReference type="ChEBI" id="CHEBI:195366"/>
    </ligand>
</feature>
<keyword evidence="2 4" id="KW-0808">Transferase</keyword>
<protein>
    <recommendedName>
        <fullName evidence="4">Phosphoribosylglycinamide formyltransferase</fullName>
        <ecNumber evidence="4">2.1.2.2</ecNumber>
    </recommendedName>
    <alternativeName>
        <fullName evidence="4">5'-phosphoribosylglycinamide transformylase</fullName>
    </alternativeName>
    <alternativeName>
        <fullName evidence="4">GAR transformylase</fullName>
        <shortName evidence="4">GART</shortName>
    </alternativeName>
</protein>
<dbReference type="Gene3D" id="3.40.50.170">
    <property type="entry name" value="Formyl transferase, N-terminal domain"/>
    <property type="match status" value="1"/>
</dbReference>
<name>A0A8J7M7C5_9RHOB</name>
<keyword evidence="3 4" id="KW-0658">Purine biosynthesis</keyword>
<accession>A0A8J7M7C5</accession>
<reference evidence="6" key="1">
    <citation type="submission" date="2020-12" db="EMBL/GenBank/DDBJ databases">
        <title>Bacterial taxonomy.</title>
        <authorList>
            <person name="Pan X."/>
        </authorList>
    </citation>
    <scope>NUCLEOTIDE SEQUENCE</scope>
    <source>
        <strain evidence="6">M0105</strain>
    </source>
</reference>
<feature type="active site" description="Proton donor" evidence="4">
    <location>
        <position position="110"/>
    </location>
</feature>
<comment type="pathway">
    <text evidence="1 4">Purine metabolism; IMP biosynthesis via de novo pathway; N(2)-formyl-N(1)-(5-phospho-D-ribosyl)glycinamide from N(1)-(5-phospho-D-ribosyl)glycinamide (10-formyl THF route): step 1/1.</text>
</comment>
<evidence type="ECO:0000256" key="1">
    <source>
        <dbReference type="ARBA" id="ARBA00005054"/>
    </source>
</evidence>
<dbReference type="InterPro" id="IPR002376">
    <property type="entry name" value="Formyl_transf_N"/>
</dbReference>
<dbReference type="PANTHER" id="PTHR43369">
    <property type="entry name" value="PHOSPHORIBOSYLGLYCINAMIDE FORMYLTRANSFERASE"/>
    <property type="match status" value="1"/>
</dbReference>
<dbReference type="AlphaFoldDB" id="A0A8J7M7C5"/>
<dbReference type="InterPro" id="IPR036477">
    <property type="entry name" value="Formyl_transf_N_sf"/>
</dbReference>
<comment type="similarity">
    <text evidence="4">Belongs to the GART family.</text>
</comment>
<feature type="binding site" evidence="4">
    <location>
        <position position="108"/>
    </location>
    <ligand>
        <name>(6R)-10-formyltetrahydrofolate</name>
        <dbReference type="ChEBI" id="CHEBI:195366"/>
    </ligand>
</feature>
<dbReference type="EMBL" id="JAEHHL010000006">
    <property type="protein sequence ID" value="MBK0399704.1"/>
    <property type="molecule type" value="Genomic_DNA"/>
</dbReference>
<dbReference type="GO" id="GO:0004644">
    <property type="term" value="F:phosphoribosylglycinamide formyltransferase activity"/>
    <property type="evidence" value="ECO:0007669"/>
    <property type="project" value="UniProtKB-UniRule"/>
</dbReference>
<dbReference type="Proteomes" id="UP000655420">
    <property type="component" value="Unassembled WGS sequence"/>
</dbReference>
<dbReference type="GO" id="GO:0006189">
    <property type="term" value="P:'de novo' IMP biosynthetic process"/>
    <property type="evidence" value="ECO:0007669"/>
    <property type="project" value="UniProtKB-UniRule"/>
</dbReference>